<dbReference type="PRINTS" id="PR00081">
    <property type="entry name" value="GDHRDH"/>
</dbReference>
<protein>
    <recommendedName>
        <fullName evidence="7">Short-chain dehydrogenase/reductase</fullName>
    </recommendedName>
</protein>
<reference evidence="6" key="1">
    <citation type="journal article" date="2023" name="Mol. Phylogenet. Evol.">
        <title>Genome-scale phylogeny and comparative genomics of the fungal order Sordariales.</title>
        <authorList>
            <person name="Hensen N."/>
            <person name="Bonometti L."/>
            <person name="Westerberg I."/>
            <person name="Brannstrom I.O."/>
            <person name="Guillou S."/>
            <person name="Cros-Aarteil S."/>
            <person name="Calhoun S."/>
            <person name="Haridas S."/>
            <person name="Kuo A."/>
            <person name="Mondo S."/>
            <person name="Pangilinan J."/>
            <person name="Riley R."/>
            <person name="LaButti K."/>
            <person name="Andreopoulos B."/>
            <person name="Lipzen A."/>
            <person name="Chen C."/>
            <person name="Yan M."/>
            <person name="Daum C."/>
            <person name="Ng V."/>
            <person name="Clum A."/>
            <person name="Steindorff A."/>
            <person name="Ohm R.A."/>
            <person name="Martin F."/>
            <person name="Silar P."/>
            <person name="Natvig D.O."/>
            <person name="Lalanne C."/>
            <person name="Gautier V."/>
            <person name="Ament-Velasquez S.L."/>
            <person name="Kruys A."/>
            <person name="Hutchinson M.I."/>
            <person name="Powell A.J."/>
            <person name="Barry K."/>
            <person name="Miller A.N."/>
            <person name="Grigoriev I.V."/>
            <person name="Debuchy R."/>
            <person name="Gladieux P."/>
            <person name="Hiltunen Thoren M."/>
            <person name="Johannesson H."/>
        </authorList>
    </citation>
    <scope>NUCLEOTIDE SEQUENCE [LARGE SCALE GENOMIC DNA]</scope>
    <source>
        <strain evidence="6">CBS 284.82</strain>
    </source>
</reference>
<dbReference type="Gene3D" id="3.40.50.720">
    <property type="entry name" value="NAD(P)-binding Rossmann-like Domain"/>
    <property type="match status" value="1"/>
</dbReference>
<dbReference type="AlphaFoldDB" id="A0AAN6SVQ9"/>
<gene>
    <name evidence="5" type="ORF">C8A01DRAFT_12662</name>
</gene>
<evidence type="ECO:0000256" key="4">
    <source>
        <dbReference type="RuleBase" id="RU000363"/>
    </source>
</evidence>
<dbReference type="SUPFAM" id="SSF51735">
    <property type="entry name" value="NAD(P)-binding Rossmann-fold domains"/>
    <property type="match status" value="1"/>
</dbReference>
<keyword evidence="2" id="KW-0521">NADP</keyword>
<evidence type="ECO:0000256" key="3">
    <source>
        <dbReference type="ARBA" id="ARBA00023002"/>
    </source>
</evidence>
<dbReference type="GO" id="GO:0000140">
    <property type="term" value="F:acylglycerone-phosphate reductase (NADP+) activity"/>
    <property type="evidence" value="ECO:0007669"/>
    <property type="project" value="TreeGrafter"/>
</dbReference>
<dbReference type="PANTHER" id="PTHR44169:SF6">
    <property type="entry name" value="NADPH-DEPENDENT 1-ACYLDIHYDROXYACETONE PHOSPHATE REDUCTASE"/>
    <property type="match status" value="1"/>
</dbReference>
<evidence type="ECO:0000256" key="1">
    <source>
        <dbReference type="ARBA" id="ARBA00006484"/>
    </source>
</evidence>
<dbReference type="GO" id="GO:0005811">
    <property type="term" value="C:lipid droplet"/>
    <property type="evidence" value="ECO:0007669"/>
    <property type="project" value="TreeGrafter"/>
</dbReference>
<dbReference type="GO" id="GO:0019433">
    <property type="term" value="P:triglyceride catabolic process"/>
    <property type="evidence" value="ECO:0007669"/>
    <property type="project" value="TreeGrafter"/>
</dbReference>
<evidence type="ECO:0008006" key="7">
    <source>
        <dbReference type="Google" id="ProtNLM"/>
    </source>
</evidence>
<keyword evidence="6" id="KW-1185">Reference proteome</keyword>
<proteinExistence type="inferred from homology"/>
<dbReference type="PROSITE" id="PS00061">
    <property type="entry name" value="ADH_SHORT"/>
    <property type="match status" value="1"/>
</dbReference>
<keyword evidence="3" id="KW-0560">Oxidoreductase</keyword>
<dbReference type="Proteomes" id="UP001303115">
    <property type="component" value="Unassembled WGS sequence"/>
</dbReference>
<dbReference type="InterPro" id="IPR002347">
    <property type="entry name" value="SDR_fam"/>
</dbReference>
<accession>A0AAN6SVQ9</accession>
<dbReference type="GO" id="GO:0005783">
    <property type="term" value="C:endoplasmic reticulum"/>
    <property type="evidence" value="ECO:0007669"/>
    <property type="project" value="TreeGrafter"/>
</dbReference>
<dbReference type="PANTHER" id="PTHR44169">
    <property type="entry name" value="NADPH-DEPENDENT 1-ACYLDIHYDROXYACETONE PHOSPHATE REDUCTASE"/>
    <property type="match status" value="1"/>
</dbReference>
<dbReference type="GO" id="GO:0006654">
    <property type="term" value="P:phosphatidic acid biosynthetic process"/>
    <property type="evidence" value="ECO:0007669"/>
    <property type="project" value="TreeGrafter"/>
</dbReference>
<dbReference type="GO" id="GO:0004806">
    <property type="term" value="F:triacylglycerol lipase activity"/>
    <property type="evidence" value="ECO:0007669"/>
    <property type="project" value="TreeGrafter"/>
</dbReference>
<comment type="caution">
    <text evidence="5">The sequence shown here is derived from an EMBL/GenBank/DDBJ whole genome shotgun (WGS) entry which is preliminary data.</text>
</comment>
<name>A0AAN6SVQ9_9PEZI</name>
<dbReference type="InterPro" id="IPR020904">
    <property type="entry name" value="Sc_DH/Rdtase_CS"/>
</dbReference>
<evidence type="ECO:0000256" key="2">
    <source>
        <dbReference type="ARBA" id="ARBA00022857"/>
    </source>
</evidence>
<sequence>MATPATAPTVLITGCSDGGLGAALAEAFARRGFHVLATLRDPAKAAALASPPGRIEVLPLDVTDTASIASCAAAVATKTGGRLDVLVNNAGSMFIMPLLDTDVAEGKRLFDVNVWGMLAVTQAFAPMLVRARGVMLNIASIAGAVRMAWQGVYNSSKASARWISETLRIEMQGLGVRVITAMVGEVETNIYQNARAPPSLPPSSYYASIKDLIFQQGTGQMQNENEKASVTAENLVRDVLSGRDGHVWRGGVAGRAKYLHWMLPERFFEWFLHSSRGVYQVQPPK</sequence>
<dbReference type="InterPro" id="IPR036291">
    <property type="entry name" value="NAD(P)-bd_dom_sf"/>
</dbReference>
<comment type="similarity">
    <text evidence="1 4">Belongs to the short-chain dehydrogenases/reductases (SDR) family.</text>
</comment>
<dbReference type="Pfam" id="PF00106">
    <property type="entry name" value="adh_short"/>
    <property type="match status" value="1"/>
</dbReference>
<dbReference type="EMBL" id="MU854323">
    <property type="protein sequence ID" value="KAK4043911.1"/>
    <property type="molecule type" value="Genomic_DNA"/>
</dbReference>
<dbReference type="PRINTS" id="PR00080">
    <property type="entry name" value="SDRFAMILY"/>
</dbReference>
<evidence type="ECO:0000313" key="6">
    <source>
        <dbReference type="Proteomes" id="UP001303115"/>
    </source>
</evidence>
<organism evidence="5 6">
    <name type="scientific">Parachaetomium inaequale</name>
    <dbReference type="NCBI Taxonomy" id="2588326"/>
    <lineage>
        <taxon>Eukaryota</taxon>
        <taxon>Fungi</taxon>
        <taxon>Dikarya</taxon>
        <taxon>Ascomycota</taxon>
        <taxon>Pezizomycotina</taxon>
        <taxon>Sordariomycetes</taxon>
        <taxon>Sordariomycetidae</taxon>
        <taxon>Sordariales</taxon>
        <taxon>Chaetomiaceae</taxon>
        <taxon>Parachaetomium</taxon>
    </lineage>
</organism>
<evidence type="ECO:0000313" key="5">
    <source>
        <dbReference type="EMBL" id="KAK4043911.1"/>
    </source>
</evidence>